<reference evidence="1 2" key="1">
    <citation type="journal article" date="2020" name="Int. J. Syst. Evol. Microbiol.">
        <title>Reclassification of Streptomyces castelarensis and Streptomyces sporoclivatus as later heterotypic synonyms of Streptomyces antimycoticus.</title>
        <authorList>
            <person name="Komaki H."/>
            <person name="Tamura T."/>
        </authorList>
    </citation>
    <scope>NUCLEOTIDE SEQUENCE [LARGE SCALE GENOMIC DNA]</scope>
    <source>
        <strain evidence="1 2">NBRC 13459</strain>
    </source>
</reference>
<accession>A0A4D4KTE9</accession>
<proteinExistence type="predicted"/>
<sequence>MLKLSGFLGHRMLRNVYDLDALYLPPQDVVTVKSDQEAFYSSRNRELSALAKPVLERHLFTLLDGERTPLRKPTRAALERHVVGYLEERKSRPNRGIEAVLNTRDKREAATFLLLQLSAFAPAMNTAVGRTALGEFDLAHDALRPFLVERYGAWVSASPDYAKLLDGAGLKTAAAAYWQLYLNTSLARGNYLHYLSVNREHLFAFLGALVHKRIDDAVNRDPFEAVFTECLKTDTGFFRHVPDVTEAGLSEIMGRLLAPLADRYGEQAVVEGFHRGFTDAAWYADLWEQDVTDQVNWADRIPSYKDKAHTIDEYLKDEGIEIDLDTFVESWEETSTTHVHDEHRLVVIEAGQMHFWNNVTHKIELNQGDKLLIPVSRLHGSTVLSGECTYHQPIISDDLLKEIFGFAPGSTCKGRE</sequence>
<gene>
    <name evidence="1" type="ORF">SVIO_003110</name>
</gene>
<comment type="caution">
    <text evidence="1">The sequence shown here is derived from an EMBL/GenBank/DDBJ whole genome shotgun (WGS) entry which is preliminary data.</text>
</comment>
<dbReference type="AlphaFoldDB" id="A0A4D4KTE9"/>
<evidence type="ECO:0000313" key="1">
    <source>
        <dbReference type="EMBL" id="GDY49688.1"/>
    </source>
</evidence>
<evidence type="ECO:0000313" key="2">
    <source>
        <dbReference type="Proteomes" id="UP000301309"/>
    </source>
</evidence>
<organism evidence="1 2">
    <name type="scientific">Streptomyces violaceusniger</name>
    <dbReference type="NCBI Taxonomy" id="68280"/>
    <lineage>
        <taxon>Bacteria</taxon>
        <taxon>Bacillati</taxon>
        <taxon>Actinomycetota</taxon>
        <taxon>Actinomycetes</taxon>
        <taxon>Kitasatosporales</taxon>
        <taxon>Streptomycetaceae</taxon>
        <taxon>Streptomyces</taxon>
        <taxon>Streptomyces violaceusniger group</taxon>
    </lineage>
</organism>
<dbReference type="EMBL" id="BJHW01000001">
    <property type="protein sequence ID" value="GDY49688.1"/>
    <property type="molecule type" value="Genomic_DNA"/>
</dbReference>
<protein>
    <recommendedName>
        <fullName evidence="3">Peptide synthetase</fullName>
    </recommendedName>
</protein>
<dbReference type="Proteomes" id="UP000301309">
    <property type="component" value="Unassembled WGS sequence"/>
</dbReference>
<keyword evidence="2" id="KW-1185">Reference proteome</keyword>
<name>A0A4D4KTE9_STRVO</name>
<evidence type="ECO:0008006" key="3">
    <source>
        <dbReference type="Google" id="ProtNLM"/>
    </source>
</evidence>